<feature type="compositionally biased region" description="Polar residues" evidence="2">
    <location>
        <begin position="179"/>
        <end position="193"/>
    </location>
</feature>
<dbReference type="AlphaFoldDB" id="A0AAD5Q8M2"/>
<feature type="compositionally biased region" description="Acidic residues" evidence="2">
    <location>
        <begin position="55"/>
        <end position="70"/>
    </location>
</feature>
<evidence type="ECO:0000256" key="2">
    <source>
        <dbReference type="SAM" id="MobiDB-lite"/>
    </source>
</evidence>
<feature type="compositionally biased region" description="Low complexity" evidence="2">
    <location>
        <begin position="530"/>
        <end position="542"/>
    </location>
</feature>
<feature type="compositionally biased region" description="Polar residues" evidence="2">
    <location>
        <begin position="451"/>
        <end position="462"/>
    </location>
</feature>
<feature type="compositionally biased region" description="Basic and acidic residues" evidence="2">
    <location>
        <begin position="71"/>
        <end position="87"/>
    </location>
</feature>
<organism evidence="3 4">
    <name type="scientific">Pythium insidiosum</name>
    <name type="common">Pythiosis disease agent</name>
    <dbReference type="NCBI Taxonomy" id="114742"/>
    <lineage>
        <taxon>Eukaryota</taxon>
        <taxon>Sar</taxon>
        <taxon>Stramenopiles</taxon>
        <taxon>Oomycota</taxon>
        <taxon>Peronosporomycetes</taxon>
        <taxon>Pythiales</taxon>
        <taxon>Pythiaceae</taxon>
        <taxon>Pythium</taxon>
    </lineage>
</organism>
<sequence>MSRVGQRIHVYWPDERAWFSGIVTATDDEQGFYVVYDDGDERWEGSGEIYRFEGDTGDDDENEDADGNDQDVEREGSAEGRGTDTHADPSGGNVVDDLEARARLLGLGLTDEEEEGEGDASNAVEAERREVDSTEDEQEAQSPGYEDHSAPSGDDTQMGDRHHRAGSRISYPKPVLVSPPTTGRLQKENSPSTSEDEHEDDRRSVASSAAPSMYEARVQPARAMNASRVLPVRGILRGLVLRATGLPRTDQNHLPSAFVRVAFVENTPGADHSSRQAKSHLMLRCKQALAATRAITTSSDAVWNRGDVDEDGSERPSGADDGIFQLAVAPPLVGATREPAWVQLRGELLFSVYYGADTSNAAEPARVPNTFIAQASVCLSLVMRDVFASGAVAGRSGELMSVREMPLETRQGKRLGPSAMLSVSFRFTPEYAVERREPVPTASAVARGDSQRSIKTSGSTARPSAKGSARAARVPSTGPTRRAHQSSSEVNRRRFEKQVEDENRAMAKRVAEQRSRGRVSRDGKAGTSVGAAGSKAMGAAQAKRSHKATSEINRHRFQQQVDMDNKAMGKRLAAITRGQATAKKRESECEEDTWRRADLAAQDKAYIADKRRVLRQEKEYLLEKAQAKYQHHSALAEEVALLQDDVAQCKRELFATQATLTRLDVTHKNDIHIRDCLRSATKKAAVVNAPLSGRAASSSPSPPASASYMNTLQLKALLDQALAGDKGNNADDRPVNRYRQELQELVDEALDLENQRDAVDAEINSLERQEDAVERDIVELHRQLQFVQAKRAFAQQMAAPKNPFTVKSTANLSSEDEEQLAIYRAERELEQLQIAVAVLKDRLDTKDRPGAKSAPPSAAVEGFLHAKIEKREAKLQRLVKERDAWQRKCESLVAAGSYERLRSKVQELQQLVFLCQSESRLVAAAERVAKHKQELLARTLEQELRAEQTETELVLKRR</sequence>
<feature type="coiled-coil region" evidence="1">
    <location>
        <begin position="815"/>
        <end position="842"/>
    </location>
</feature>
<feature type="coiled-coil region" evidence="1">
    <location>
        <begin position="868"/>
        <end position="895"/>
    </location>
</feature>
<feature type="compositionally biased region" description="Basic and acidic residues" evidence="2">
    <location>
        <begin position="490"/>
        <end position="524"/>
    </location>
</feature>
<evidence type="ECO:0000313" key="4">
    <source>
        <dbReference type="Proteomes" id="UP001209570"/>
    </source>
</evidence>
<reference evidence="3" key="1">
    <citation type="submission" date="2021-12" db="EMBL/GenBank/DDBJ databases">
        <title>Prjna785345.</title>
        <authorList>
            <person name="Rujirawat T."/>
            <person name="Krajaejun T."/>
        </authorList>
    </citation>
    <scope>NUCLEOTIDE SEQUENCE</scope>
    <source>
        <strain evidence="3">Pi057C3</strain>
    </source>
</reference>
<keyword evidence="1" id="KW-0175">Coiled coil</keyword>
<dbReference type="CDD" id="cd20404">
    <property type="entry name" value="Tudor_Agenet_AtEML-like"/>
    <property type="match status" value="1"/>
</dbReference>
<gene>
    <name evidence="3" type="ORF">P43SY_005544</name>
</gene>
<proteinExistence type="predicted"/>
<feature type="region of interest" description="Disordered" evidence="2">
    <location>
        <begin position="46"/>
        <end position="216"/>
    </location>
</feature>
<dbReference type="Gene3D" id="2.30.30.140">
    <property type="match status" value="1"/>
</dbReference>
<keyword evidence="4" id="KW-1185">Reference proteome</keyword>
<feature type="region of interest" description="Disordered" evidence="2">
    <location>
        <begin position="436"/>
        <end position="550"/>
    </location>
</feature>
<protein>
    <recommendedName>
        <fullName evidence="5">Tudor domain-containing protein</fullName>
    </recommendedName>
</protein>
<dbReference type="Proteomes" id="UP001209570">
    <property type="component" value="Unassembled WGS sequence"/>
</dbReference>
<evidence type="ECO:0008006" key="5">
    <source>
        <dbReference type="Google" id="ProtNLM"/>
    </source>
</evidence>
<evidence type="ECO:0000313" key="3">
    <source>
        <dbReference type="EMBL" id="KAJ0404586.1"/>
    </source>
</evidence>
<evidence type="ECO:0000256" key="1">
    <source>
        <dbReference type="SAM" id="Coils"/>
    </source>
</evidence>
<comment type="caution">
    <text evidence="3">The sequence shown here is derived from an EMBL/GenBank/DDBJ whole genome shotgun (WGS) entry which is preliminary data.</text>
</comment>
<name>A0AAD5Q8M2_PYTIN</name>
<dbReference type="SUPFAM" id="SSF63748">
    <property type="entry name" value="Tudor/PWWP/MBT"/>
    <property type="match status" value="1"/>
</dbReference>
<dbReference type="EMBL" id="JAKCXM010000060">
    <property type="protein sequence ID" value="KAJ0404586.1"/>
    <property type="molecule type" value="Genomic_DNA"/>
</dbReference>
<feature type="coiled-coil region" evidence="1">
    <location>
        <begin position="735"/>
        <end position="783"/>
    </location>
</feature>
<accession>A0AAD5Q8M2</accession>